<dbReference type="Pfam" id="PF00646">
    <property type="entry name" value="F-box"/>
    <property type="match status" value="1"/>
</dbReference>
<dbReference type="OrthoDB" id="3886018at2759"/>
<feature type="domain" description="F-box" evidence="1">
    <location>
        <begin position="1"/>
        <end position="49"/>
    </location>
</feature>
<dbReference type="EMBL" id="MSFN02000005">
    <property type="protein sequence ID" value="PTU20246.1"/>
    <property type="molecule type" value="Genomic_DNA"/>
</dbReference>
<evidence type="ECO:0000259" key="1">
    <source>
        <dbReference type="PROSITE" id="PS50181"/>
    </source>
</evidence>
<evidence type="ECO:0000313" key="2">
    <source>
        <dbReference type="EMBL" id="PTU20246.1"/>
    </source>
</evidence>
<accession>A0A2T5LVD3</accession>
<dbReference type="VEuPathDB" id="FungiDB:P175DRAFT_0439959"/>
<organism evidence="2 3">
    <name type="scientific">Aspergillus ochraceoroseus IBT 24754</name>
    <dbReference type="NCBI Taxonomy" id="1392256"/>
    <lineage>
        <taxon>Eukaryota</taxon>
        <taxon>Fungi</taxon>
        <taxon>Dikarya</taxon>
        <taxon>Ascomycota</taxon>
        <taxon>Pezizomycotina</taxon>
        <taxon>Eurotiomycetes</taxon>
        <taxon>Eurotiomycetidae</taxon>
        <taxon>Eurotiales</taxon>
        <taxon>Aspergillaceae</taxon>
        <taxon>Aspergillus</taxon>
        <taxon>Aspergillus subgen. Nidulantes</taxon>
    </lineage>
</organism>
<protein>
    <recommendedName>
        <fullName evidence="1">F-box domain-containing protein</fullName>
    </recommendedName>
</protein>
<dbReference type="AlphaFoldDB" id="A0A2T5LVD3"/>
<reference evidence="2 3" key="1">
    <citation type="journal article" date="2018" name="Proc. Natl. Acad. Sci. U.S.A.">
        <title>Linking secondary metabolites to gene clusters through genome sequencing of six diverse Aspergillus species.</title>
        <authorList>
            <person name="Kaerboelling I."/>
            <person name="Vesth T.C."/>
            <person name="Frisvad J.C."/>
            <person name="Nybo J.L."/>
            <person name="Theobald S."/>
            <person name="Kuo A."/>
            <person name="Bowyer P."/>
            <person name="Matsuda Y."/>
            <person name="Mondo S."/>
            <person name="Lyhne E.K."/>
            <person name="Kogle M.E."/>
            <person name="Clum A."/>
            <person name="Lipzen A."/>
            <person name="Salamov A."/>
            <person name="Ngan C.Y."/>
            <person name="Daum C."/>
            <person name="Chiniquy J."/>
            <person name="Barry K."/>
            <person name="LaButti K."/>
            <person name="Haridas S."/>
            <person name="Simmons B.A."/>
            <person name="Magnuson J.K."/>
            <person name="Mortensen U.H."/>
            <person name="Larsen T.O."/>
            <person name="Grigoriev I.V."/>
            <person name="Baker S.E."/>
            <person name="Andersen M.R."/>
        </authorList>
    </citation>
    <scope>NUCLEOTIDE SEQUENCE [LARGE SCALE GENOMIC DNA]</scope>
    <source>
        <strain evidence="2 3">IBT 24754</strain>
    </source>
</reference>
<sequence length="471" mass="53094">MSWSRVPPEVFESILLYLDLQSLQNLRLVNTSFSIRCIGPRFQSFFKNVKTDLTKSSLECLSAKASHPTVKHWAKHLTIVATIYDQCEVKEALANSQSRLEIEDTEEILREISSIQTKLLELHEQETSRDALPDEFIINHLVLALKGFKSLSSIKLDAFVIDGSGKTLPTTKGPWQSVWKRASHVHYLAMSAILESDAAIESLDVFSQAPRCSIPSADITALLSKFDPNDFKTIGASLKSIALSISTRVETELQKTVSFPYYRPPGFHGLLDASDPPALSHDNYPGVARFLQNSPNLSTLYLHLYRTVTGNIQAYDQLFTTITLTANLPKLEVCSLSGLYVTDKAMLKFLQDSSLLRHLELDEIELTSGLWEPIFNYLSGMSALAYLRLSSLRREKRIVNLQPVWGDWPLSSVAFAQRALPVKGPMVHTSEFNAEDLERGLTFLPTPHSRLIGSTQLTRWRRRRRREYGTP</sequence>
<proteinExistence type="predicted"/>
<gene>
    <name evidence="2" type="ORF">P175DRAFT_0439959</name>
</gene>
<name>A0A2T5LVD3_9EURO</name>
<dbReference type="Proteomes" id="UP000244073">
    <property type="component" value="Unassembled WGS sequence"/>
</dbReference>
<evidence type="ECO:0000313" key="3">
    <source>
        <dbReference type="Proteomes" id="UP000244073"/>
    </source>
</evidence>
<dbReference type="InterPro" id="IPR032675">
    <property type="entry name" value="LRR_dom_sf"/>
</dbReference>
<comment type="caution">
    <text evidence="2">The sequence shown here is derived from an EMBL/GenBank/DDBJ whole genome shotgun (WGS) entry which is preliminary data.</text>
</comment>
<dbReference type="InterPro" id="IPR001810">
    <property type="entry name" value="F-box_dom"/>
</dbReference>
<dbReference type="GeneID" id="63810878"/>
<dbReference type="Gene3D" id="3.80.10.10">
    <property type="entry name" value="Ribonuclease Inhibitor"/>
    <property type="match status" value="1"/>
</dbReference>
<dbReference type="SUPFAM" id="SSF52047">
    <property type="entry name" value="RNI-like"/>
    <property type="match status" value="1"/>
</dbReference>
<dbReference type="PROSITE" id="PS50181">
    <property type="entry name" value="FBOX"/>
    <property type="match status" value="1"/>
</dbReference>
<dbReference type="RefSeq" id="XP_040751638.1">
    <property type="nucleotide sequence ID" value="XM_040893996.1"/>
</dbReference>